<evidence type="ECO:0000313" key="8">
    <source>
        <dbReference type="Proteomes" id="UP000298327"/>
    </source>
</evidence>
<dbReference type="Gene3D" id="3.30.70.2450">
    <property type="match status" value="1"/>
</dbReference>
<keyword evidence="4" id="KW-0274">FAD</keyword>
<evidence type="ECO:0000256" key="1">
    <source>
        <dbReference type="ARBA" id="ARBA00001974"/>
    </source>
</evidence>
<dbReference type="Proteomes" id="UP000298327">
    <property type="component" value="Unassembled WGS sequence"/>
</dbReference>
<evidence type="ECO:0000256" key="3">
    <source>
        <dbReference type="ARBA" id="ARBA00022630"/>
    </source>
</evidence>
<dbReference type="PANTHER" id="PTHR43004">
    <property type="entry name" value="TRK SYSTEM POTASSIUM UPTAKE PROTEIN"/>
    <property type="match status" value="1"/>
</dbReference>
<comment type="cofactor">
    <cofactor evidence="1">
        <name>FAD</name>
        <dbReference type="ChEBI" id="CHEBI:57692"/>
    </cofactor>
</comment>
<dbReference type="Pfam" id="PF01494">
    <property type="entry name" value="FAD_binding_3"/>
    <property type="match status" value="1"/>
</dbReference>
<dbReference type="Gene3D" id="3.50.50.60">
    <property type="entry name" value="FAD/NAD(P)-binding domain"/>
    <property type="match status" value="1"/>
</dbReference>
<dbReference type="PRINTS" id="PR00420">
    <property type="entry name" value="RNGMNOXGNASE"/>
</dbReference>
<evidence type="ECO:0000259" key="6">
    <source>
        <dbReference type="Pfam" id="PF01494"/>
    </source>
</evidence>
<evidence type="ECO:0000256" key="4">
    <source>
        <dbReference type="ARBA" id="ARBA00022827"/>
    </source>
</evidence>
<evidence type="ECO:0000256" key="2">
    <source>
        <dbReference type="ARBA" id="ARBA00007801"/>
    </source>
</evidence>
<evidence type="ECO:0000313" key="7">
    <source>
        <dbReference type="EMBL" id="TFY60193.1"/>
    </source>
</evidence>
<dbReference type="InterPro" id="IPR050641">
    <property type="entry name" value="RIFMO-like"/>
</dbReference>
<dbReference type="STRING" id="205917.A0A4Y9YEQ3"/>
<dbReference type="SUPFAM" id="SSF51905">
    <property type="entry name" value="FAD/NAD(P)-binding domain"/>
    <property type="match status" value="1"/>
</dbReference>
<proteinExistence type="inferred from homology"/>
<feature type="domain" description="FAD-binding" evidence="6">
    <location>
        <begin position="107"/>
        <end position="459"/>
    </location>
</feature>
<dbReference type="InterPro" id="IPR002938">
    <property type="entry name" value="FAD-bd"/>
</dbReference>
<organism evidence="7 8">
    <name type="scientific">Dentipellis fragilis</name>
    <dbReference type="NCBI Taxonomy" id="205917"/>
    <lineage>
        <taxon>Eukaryota</taxon>
        <taxon>Fungi</taxon>
        <taxon>Dikarya</taxon>
        <taxon>Basidiomycota</taxon>
        <taxon>Agaricomycotina</taxon>
        <taxon>Agaricomycetes</taxon>
        <taxon>Russulales</taxon>
        <taxon>Hericiaceae</taxon>
        <taxon>Dentipellis</taxon>
    </lineage>
</organism>
<dbReference type="GO" id="GO:0071949">
    <property type="term" value="F:FAD binding"/>
    <property type="evidence" value="ECO:0007669"/>
    <property type="project" value="InterPro"/>
</dbReference>
<gene>
    <name evidence="7" type="ORF">EVG20_g7507</name>
</gene>
<protein>
    <recommendedName>
        <fullName evidence="6">FAD-binding domain-containing protein</fullName>
    </recommendedName>
</protein>
<accession>A0A4Y9YEQ3</accession>
<evidence type="ECO:0000256" key="5">
    <source>
        <dbReference type="ARBA" id="ARBA00023002"/>
    </source>
</evidence>
<dbReference type="OrthoDB" id="2690153at2759"/>
<keyword evidence="5" id="KW-0560">Oxidoreductase</keyword>
<dbReference type="Gene3D" id="3.40.30.120">
    <property type="match status" value="1"/>
</dbReference>
<dbReference type="InterPro" id="IPR036249">
    <property type="entry name" value="Thioredoxin-like_sf"/>
</dbReference>
<keyword evidence="3" id="KW-0285">Flavoprotein</keyword>
<dbReference type="EMBL" id="SEOQ01000577">
    <property type="protein sequence ID" value="TFY60193.1"/>
    <property type="molecule type" value="Genomic_DNA"/>
</dbReference>
<keyword evidence="8" id="KW-1185">Reference proteome</keyword>
<comment type="caution">
    <text evidence="7">The sequence shown here is derived from an EMBL/GenBank/DDBJ whole genome shotgun (WGS) entry which is preliminary data.</text>
</comment>
<dbReference type="GO" id="GO:0016709">
    <property type="term" value="F:oxidoreductase activity, acting on paired donors, with incorporation or reduction of molecular oxygen, NAD(P)H as one donor, and incorporation of one atom of oxygen"/>
    <property type="evidence" value="ECO:0007669"/>
    <property type="project" value="UniProtKB-ARBA"/>
</dbReference>
<reference evidence="7 8" key="1">
    <citation type="submission" date="2019-02" db="EMBL/GenBank/DDBJ databases">
        <title>Genome sequencing of the rare red list fungi Dentipellis fragilis.</title>
        <authorList>
            <person name="Buettner E."/>
            <person name="Kellner H."/>
        </authorList>
    </citation>
    <scope>NUCLEOTIDE SEQUENCE [LARGE SCALE GENOMIC DNA]</scope>
    <source>
        <strain evidence="7 8">DSM 105465</strain>
    </source>
</reference>
<sequence>MYAIIISALIFAQIKYRGLCFKTCEKTRHPLSYQPAHCGAGHVNRKAEYAETLSFPTLARRRPIRVNAHPQCCSVQDETVILRVDANIMFARGPAPHILLAMSPPNIDVLVVGSGPTGLAAALTLAKNGISVRVIEKLPKFPVGQRGAGIMARTLEVYHFLGVVDDIKKLGSPTMDFQDWKDGKTTKTYPIMPILEPTPTNPERRAWVLGQDAACGVLRGHLKAYGPEVELATELVQLEQHGDYVTAGVVVRRQDGEEFEDTITAKYVVGADGAKGVVRKLLGLTFLGETRDRLHVLIGDVATYGIDHEHWHKFGDTPNDMAMLRPTDRSAKENIFFLFANGPNLDYNRALDDHDYLRQFVANVAKVPELKLGEFESLADYRPNIRVAKTFRKERVFLAGDAAHVHSPTGGQGMNSSVMDAFNLGWKLALACEGLDSPALLDSYDAERLPVIKEMLQRTTAILNRTFDSQNKELPSIPHADEEATESTWQRSSHLNQLGVHYRWSPIVIDEAVDELQAKDVGKAEALTSSTYIVEEGGWLHAGDRAPDAPLVDTKTGIVTRLFDIFGPDHHTVLIFTDGEVVSVLSPLARFPSGFIRTIVIQSQDAASATAEAIDSVLQDKEGYAYPAYRSTPVAVVRPDGVVGALVGGAAGVEKYFAGVFAL</sequence>
<dbReference type="SUPFAM" id="SSF52833">
    <property type="entry name" value="Thioredoxin-like"/>
    <property type="match status" value="1"/>
</dbReference>
<comment type="similarity">
    <text evidence="2">Belongs to the PheA/TfdB FAD monooxygenase family.</text>
</comment>
<dbReference type="AlphaFoldDB" id="A0A4Y9YEQ3"/>
<dbReference type="InterPro" id="IPR036188">
    <property type="entry name" value="FAD/NAD-bd_sf"/>
</dbReference>
<name>A0A4Y9YEQ3_9AGAM</name>
<dbReference type="PANTHER" id="PTHR43004:SF19">
    <property type="entry name" value="BINDING MONOOXYGENASE, PUTATIVE (JCVI)-RELATED"/>
    <property type="match status" value="1"/>
</dbReference>